<evidence type="ECO:0000313" key="3">
    <source>
        <dbReference type="Proteomes" id="UP000325579"/>
    </source>
</evidence>
<accession>A0A5N6IBR6</accession>
<organism evidence="2 3">
    <name type="scientific">Aspergillus pseudonomiae</name>
    <dbReference type="NCBI Taxonomy" id="1506151"/>
    <lineage>
        <taxon>Eukaryota</taxon>
        <taxon>Fungi</taxon>
        <taxon>Dikarya</taxon>
        <taxon>Ascomycota</taxon>
        <taxon>Pezizomycotina</taxon>
        <taxon>Eurotiomycetes</taxon>
        <taxon>Eurotiomycetidae</taxon>
        <taxon>Eurotiales</taxon>
        <taxon>Aspergillaceae</taxon>
        <taxon>Aspergillus</taxon>
        <taxon>Aspergillus subgen. Circumdati</taxon>
    </lineage>
</organism>
<sequence length="103" mass="11397">MTDNRQKEDSNTRKADIGIVLSRAEILRLSNAGQKSKDKRAALHPSVQAMATTGDSAEQNRTTKQHEKEDSTKQREGEQNYTTPPSKAVREEKRTSSSNGADP</sequence>
<dbReference type="GeneID" id="43670864"/>
<evidence type="ECO:0000313" key="2">
    <source>
        <dbReference type="EMBL" id="KAE8408359.1"/>
    </source>
</evidence>
<evidence type="ECO:0000256" key="1">
    <source>
        <dbReference type="SAM" id="MobiDB-lite"/>
    </source>
</evidence>
<name>A0A5N6IBR6_9EURO</name>
<feature type="compositionally biased region" description="Basic and acidic residues" evidence="1">
    <location>
        <begin position="64"/>
        <end position="78"/>
    </location>
</feature>
<dbReference type="EMBL" id="ML736743">
    <property type="protein sequence ID" value="KAE8408359.1"/>
    <property type="molecule type" value="Genomic_DNA"/>
</dbReference>
<reference evidence="2 3" key="1">
    <citation type="submission" date="2019-04" db="EMBL/GenBank/DDBJ databases">
        <authorList>
            <consortium name="DOE Joint Genome Institute"/>
            <person name="Mondo S."/>
            <person name="Kjaerbolling I."/>
            <person name="Vesth T."/>
            <person name="Frisvad J.C."/>
            <person name="Nybo J.L."/>
            <person name="Theobald S."/>
            <person name="Kildgaard S."/>
            <person name="Isbrandt T."/>
            <person name="Kuo A."/>
            <person name="Sato A."/>
            <person name="Lyhne E.K."/>
            <person name="Kogle M.E."/>
            <person name="Wiebenga A."/>
            <person name="Kun R.S."/>
            <person name="Lubbers R.J."/>
            <person name="Makela M.R."/>
            <person name="Barry K."/>
            <person name="Chovatia M."/>
            <person name="Clum A."/>
            <person name="Daum C."/>
            <person name="Haridas S."/>
            <person name="He G."/>
            <person name="LaButti K."/>
            <person name="Lipzen A."/>
            <person name="Riley R."/>
            <person name="Salamov A."/>
            <person name="Simmons B.A."/>
            <person name="Magnuson J.K."/>
            <person name="Henrissat B."/>
            <person name="Mortensen U.H."/>
            <person name="Larsen T.O."/>
            <person name="Devries R.P."/>
            <person name="Grigoriev I.V."/>
            <person name="Machida M."/>
            <person name="Baker S.E."/>
            <person name="Andersen M.R."/>
            <person name="Cantor M.N."/>
            <person name="Hua S.X."/>
        </authorList>
    </citation>
    <scope>NUCLEOTIDE SEQUENCE [LARGE SCALE GENOMIC DNA]</scope>
    <source>
        <strain evidence="2 3">CBS 119388</strain>
    </source>
</reference>
<dbReference type="Proteomes" id="UP000325579">
    <property type="component" value="Unassembled WGS sequence"/>
</dbReference>
<feature type="compositionally biased region" description="Polar residues" evidence="1">
    <location>
        <begin position="49"/>
        <end position="62"/>
    </location>
</feature>
<feature type="region of interest" description="Disordered" evidence="1">
    <location>
        <begin position="31"/>
        <end position="103"/>
    </location>
</feature>
<protein>
    <submittedName>
        <fullName evidence="2">Uncharacterized protein</fullName>
    </submittedName>
</protein>
<dbReference type="RefSeq" id="XP_031945678.1">
    <property type="nucleotide sequence ID" value="XM_032086173.1"/>
</dbReference>
<gene>
    <name evidence="2" type="ORF">BDV37DRAFT_278850</name>
</gene>
<dbReference type="OrthoDB" id="10379247at2759"/>
<keyword evidence="3" id="KW-1185">Reference proteome</keyword>
<dbReference type="AlphaFoldDB" id="A0A5N6IBR6"/>
<accession>A0A5N7DQP3</accession>
<proteinExistence type="predicted"/>